<evidence type="ECO:0000256" key="3">
    <source>
        <dbReference type="SAM" id="SignalP"/>
    </source>
</evidence>
<reference evidence="4" key="1">
    <citation type="submission" date="2019-05" db="EMBL/GenBank/DDBJ databases">
        <title>Annotation for the trematode Fasciolopsis buski.</title>
        <authorList>
            <person name="Choi Y.-J."/>
        </authorList>
    </citation>
    <scope>NUCLEOTIDE SEQUENCE</scope>
    <source>
        <strain evidence="4">HT</strain>
        <tissue evidence="4">Whole worm</tissue>
    </source>
</reference>
<keyword evidence="5" id="KW-1185">Reference proteome</keyword>
<keyword evidence="2" id="KW-0472">Membrane</keyword>
<organism evidence="4 5">
    <name type="scientific">Fasciolopsis buskii</name>
    <dbReference type="NCBI Taxonomy" id="27845"/>
    <lineage>
        <taxon>Eukaryota</taxon>
        <taxon>Metazoa</taxon>
        <taxon>Spiralia</taxon>
        <taxon>Lophotrochozoa</taxon>
        <taxon>Platyhelminthes</taxon>
        <taxon>Trematoda</taxon>
        <taxon>Digenea</taxon>
        <taxon>Plagiorchiida</taxon>
        <taxon>Echinostomata</taxon>
        <taxon>Echinostomatoidea</taxon>
        <taxon>Fasciolidae</taxon>
        <taxon>Fasciolopsis</taxon>
    </lineage>
</organism>
<protein>
    <submittedName>
        <fullName evidence="4">Uncharacterized protein</fullName>
    </submittedName>
</protein>
<comment type="caution">
    <text evidence="4">The sequence shown here is derived from an EMBL/GenBank/DDBJ whole genome shotgun (WGS) entry which is preliminary data.</text>
</comment>
<dbReference type="OrthoDB" id="9986177at2759"/>
<sequence>MNWYILSLIAITCSQALLFGVFEGSISSKHNEVASQERSAFSWLSNQIFHPRHMELHPDGDVSVQSIQIRLLPLVFCLTSSLLVVESRAFRHSHHLLDEDVFWLKERIAALILLGPPPPITFGLVLSFGAVSAFFVLLTVFWVFWYHFIRPRNFDEHILLVAAGLENSLSRLRTRLMGIRESLSSPSITTSSIIRAPRRCLAYTDLEHVNRLASFTDTLKSRANTLRSQASSFLSSRDQIRKANPPAIKKRQCTLHQTSIVHTDLQPESCLNLNEFFLPECQSMPLMQEKTPIERRTSKADLDEHTTRLTEYAEPIQSVDVRQPDIDPDAELQPNQGSNGSPNENLPNYLVSPNQIDGKSTASKIPQLFRATPSHALAPLFSVMNPSTTRWDASQSSIPTPSHIPTGSLHIGSVTGGRKNFKSQLLAPKMQPEPFPPGHNSDP</sequence>
<gene>
    <name evidence="4" type="ORF">FBUS_07017</name>
</gene>
<feature type="transmembrane region" description="Helical" evidence="2">
    <location>
        <begin position="122"/>
        <end position="145"/>
    </location>
</feature>
<feature type="compositionally biased region" description="Polar residues" evidence="1">
    <location>
        <begin position="333"/>
        <end position="354"/>
    </location>
</feature>
<proteinExistence type="predicted"/>
<feature type="compositionally biased region" description="Polar residues" evidence="1">
    <location>
        <begin position="389"/>
        <end position="405"/>
    </location>
</feature>
<dbReference type="Proteomes" id="UP000728185">
    <property type="component" value="Unassembled WGS sequence"/>
</dbReference>
<keyword evidence="3" id="KW-0732">Signal</keyword>
<feature type="signal peptide" evidence="3">
    <location>
        <begin position="1"/>
        <end position="16"/>
    </location>
</feature>
<feature type="region of interest" description="Disordered" evidence="1">
    <location>
        <begin position="389"/>
        <end position="416"/>
    </location>
</feature>
<dbReference type="AlphaFoldDB" id="A0A8E0VP82"/>
<feature type="region of interest" description="Disordered" evidence="1">
    <location>
        <begin position="312"/>
        <end position="354"/>
    </location>
</feature>
<dbReference type="EMBL" id="LUCM01002848">
    <property type="protein sequence ID" value="KAA0196738.1"/>
    <property type="molecule type" value="Genomic_DNA"/>
</dbReference>
<evidence type="ECO:0000313" key="4">
    <source>
        <dbReference type="EMBL" id="KAA0196738.1"/>
    </source>
</evidence>
<evidence type="ECO:0000256" key="1">
    <source>
        <dbReference type="SAM" id="MobiDB-lite"/>
    </source>
</evidence>
<name>A0A8E0VP82_9TREM</name>
<feature type="chain" id="PRO_5034746561" evidence="3">
    <location>
        <begin position="17"/>
        <end position="443"/>
    </location>
</feature>
<accession>A0A8E0VP82</accession>
<keyword evidence="2" id="KW-1133">Transmembrane helix</keyword>
<evidence type="ECO:0000313" key="5">
    <source>
        <dbReference type="Proteomes" id="UP000728185"/>
    </source>
</evidence>
<keyword evidence="2" id="KW-0812">Transmembrane</keyword>
<evidence type="ECO:0000256" key="2">
    <source>
        <dbReference type="SAM" id="Phobius"/>
    </source>
</evidence>